<reference evidence="1 2" key="1">
    <citation type="submission" date="2013-02" db="EMBL/GenBank/DDBJ databases">
        <title>The Genome Sequence of Acinetobacter sp. NIPH 2171.</title>
        <authorList>
            <consortium name="The Broad Institute Genome Sequencing Platform"/>
            <consortium name="The Broad Institute Genome Sequencing Center for Infectious Disease"/>
            <person name="Cerqueira G."/>
            <person name="Feldgarden M."/>
            <person name="Courvalin P."/>
            <person name="Perichon B."/>
            <person name="Grillot-Courvalin C."/>
            <person name="Clermont D."/>
            <person name="Rocha E."/>
            <person name="Yoon E.-J."/>
            <person name="Nemec A."/>
            <person name="Walker B."/>
            <person name="Young S.K."/>
            <person name="Zeng Q."/>
            <person name="Gargeya S."/>
            <person name="Fitzgerald M."/>
            <person name="Haas B."/>
            <person name="Abouelleil A."/>
            <person name="Alvarado L."/>
            <person name="Arachchi H.M."/>
            <person name="Berlin A.M."/>
            <person name="Chapman S.B."/>
            <person name="Dewar J."/>
            <person name="Goldberg J."/>
            <person name="Griggs A."/>
            <person name="Gujja S."/>
            <person name="Hansen M."/>
            <person name="Howarth C."/>
            <person name="Imamovic A."/>
            <person name="Larimer J."/>
            <person name="McCowan C."/>
            <person name="Murphy C."/>
            <person name="Neiman D."/>
            <person name="Pearson M."/>
            <person name="Priest M."/>
            <person name="Roberts A."/>
            <person name="Saif S."/>
            <person name="Shea T."/>
            <person name="Sisk P."/>
            <person name="Sykes S."/>
            <person name="Wortman J."/>
            <person name="Nusbaum C."/>
            <person name="Birren B."/>
        </authorList>
    </citation>
    <scope>NUCLEOTIDE SEQUENCE [LARGE SCALE GENOMIC DNA]</scope>
    <source>
        <strain evidence="1 2">NIPH 2171</strain>
    </source>
</reference>
<dbReference type="OrthoDB" id="6057847at2"/>
<dbReference type="AlphaFoldDB" id="N9NM84"/>
<accession>N9NM84</accession>
<protein>
    <submittedName>
        <fullName evidence="1">Uncharacterized protein</fullName>
    </submittedName>
</protein>
<name>N9NM84_9GAMM</name>
<evidence type="ECO:0000313" key="2">
    <source>
        <dbReference type="Proteomes" id="UP000013101"/>
    </source>
</evidence>
<dbReference type="HOGENOM" id="CLU_1607321_0_0_6"/>
<proteinExistence type="predicted"/>
<sequence length="165" mass="19489">MQQSHSKYEIKKIIGQFWSEKYIEVLGCKGLSKKIYDNLIQIKEKYRNTFAHGGFEKKSQSFHFHLEGYGAVPATMSDYKNSVYFTSIPLNEDKFIEIVKIFDELDRYIEENLVAGWKFCQSGLDLIMDRSSLKNMLEVSQDPDNFEHWLQNENERLCNYINADY</sequence>
<organism evidence="1 2">
    <name type="scientific">Acinetobacter variabilis</name>
    <dbReference type="NCBI Taxonomy" id="70346"/>
    <lineage>
        <taxon>Bacteria</taxon>
        <taxon>Pseudomonadati</taxon>
        <taxon>Pseudomonadota</taxon>
        <taxon>Gammaproteobacteria</taxon>
        <taxon>Moraxellales</taxon>
        <taxon>Moraxellaceae</taxon>
        <taxon>Acinetobacter</taxon>
    </lineage>
</organism>
<comment type="caution">
    <text evidence="1">The sequence shown here is derived from an EMBL/GenBank/DDBJ whole genome shotgun (WGS) entry which is preliminary data.</text>
</comment>
<gene>
    <name evidence="1" type="ORF">F897_03081</name>
</gene>
<evidence type="ECO:0000313" key="1">
    <source>
        <dbReference type="EMBL" id="ENX06796.1"/>
    </source>
</evidence>
<dbReference type="Proteomes" id="UP000013101">
    <property type="component" value="Unassembled WGS sequence"/>
</dbReference>
<dbReference type="RefSeq" id="WP_005237119.1">
    <property type="nucleotide sequence ID" value="NZ_CP083658.1"/>
</dbReference>
<dbReference type="EMBL" id="APRS01000017">
    <property type="protein sequence ID" value="ENX06796.1"/>
    <property type="molecule type" value="Genomic_DNA"/>
</dbReference>